<accession>A0A015J3E9</accession>
<sequence length="1058" mass="123146">MSQTYVTLVETGSLVENLHYGPYSRYWWEILSIPDSNIQLRFPIRAGQKTDAGLNRRDFYITVQISGSNQMLPEYFCQSGEFWVIETSATKAVSEVYQNIFQKKTRYSGSIVMGWDKKNIIDVFSSNIDFCPFSCKLGDYEIFIYGLGLSTRSDWNQAGNGYKSSIIHTYKKRAAIFVSEIEDDKCYIYIYQDFKIQKTFVGTTPDDVWKNSNYIQKFSGKELFGLEDQITLQKLNKLRIPQCASHEWSNFKLMKKLYEYHLQRQTFAKIEWYKLFVRWNQNECNVIELNSELKLLYPPEHQFSDRELGAWLSMLRAARCSDITPWSHGKSKYQFWTKSKNPIQEKQIFTTLYKMGFLSSNPSNSTETFWSCFQQALNDNKKTRDGKRRILSIIANDFTYEELEHNLGVASYTVLESRRHAVLNGFGAPPIEKPKFHRLKFKIEQVDQFDHFFTRKDIVNMSSYRTHSKSGLPIMYLQDHKQALWEKFSEEYPNGMRRTAFITRLQGSRFVYQDNLGGLCSECNECGYESFASINTIIDTHVEDEFSKEELTQKLNSLRRYMRREYIKDLKITSSGTPAHKSCICHCLSHSFGICNLQRFEICNGCVELFHFFDLIKNHVDGELHELLDDYLKKLISWLGHHARKFYLNTHVQVNLDELDEDGAVIIVDYKMRILPHTARETKSQFFGKRGWTLHSSLVYTKDITNNKLDIQVYDHWSDDTGQDAWFTASSLHTVFENLDPKPKWITVMSDNGPHYHCTELMMIIGQWKDWYDIVSRKWIFLEAGEAKTLIDSHHAQISQAIKRHVKLGCTIESGDDIETAIHEIAGTKVANLLPNRDQGKEKIGTIAGIKSLHEWTWPVQGEDTGFVCARILPGIGEWKKWSPVQIKKIQKQRKNEKPNPEYSIHTESSKKWTLPIVASKDDSVTNGELLELDLLNSSLNSMDITNVVGSSRKQIHDIFVSGWALKSNKNHKREPWKRISKSAKHLLENMFHTGTANPNNKFSAQQMYEELVRRVQLGELDENDVPKISTIQNWITGFSRKWKEIMAIRELEARENE</sequence>
<dbReference type="OrthoDB" id="2308997at2759"/>
<reference evidence="1 2" key="1">
    <citation type="submission" date="2014-02" db="EMBL/GenBank/DDBJ databases">
        <title>Single nucleus genome sequencing reveals high similarity among nuclei of an endomycorrhizal fungus.</title>
        <authorList>
            <person name="Lin K."/>
            <person name="Geurts R."/>
            <person name="Zhang Z."/>
            <person name="Limpens E."/>
            <person name="Saunders D.G."/>
            <person name="Mu D."/>
            <person name="Pang E."/>
            <person name="Cao H."/>
            <person name="Cha H."/>
            <person name="Lin T."/>
            <person name="Zhou Q."/>
            <person name="Shang Y."/>
            <person name="Li Y."/>
            <person name="Ivanov S."/>
            <person name="Sharma T."/>
            <person name="Velzen R.V."/>
            <person name="Ruijter N.D."/>
            <person name="Aanen D.K."/>
            <person name="Win J."/>
            <person name="Kamoun S."/>
            <person name="Bisseling T."/>
            <person name="Huang S."/>
        </authorList>
    </citation>
    <scope>NUCLEOTIDE SEQUENCE [LARGE SCALE GENOMIC DNA]</scope>
    <source>
        <strain evidence="2">DAOM197198w</strain>
    </source>
</reference>
<dbReference type="AlphaFoldDB" id="A0A015J3E9"/>
<dbReference type="HOGENOM" id="CLU_013638_1_0_1"/>
<keyword evidence="2" id="KW-1185">Reference proteome</keyword>
<evidence type="ECO:0000313" key="1">
    <source>
        <dbReference type="EMBL" id="EXX64007.1"/>
    </source>
</evidence>
<organism evidence="1 2">
    <name type="scientific">Rhizophagus irregularis (strain DAOM 197198w)</name>
    <name type="common">Glomus intraradices</name>
    <dbReference type="NCBI Taxonomy" id="1432141"/>
    <lineage>
        <taxon>Eukaryota</taxon>
        <taxon>Fungi</taxon>
        <taxon>Fungi incertae sedis</taxon>
        <taxon>Mucoromycota</taxon>
        <taxon>Glomeromycotina</taxon>
        <taxon>Glomeromycetes</taxon>
        <taxon>Glomerales</taxon>
        <taxon>Glomeraceae</taxon>
        <taxon>Rhizophagus</taxon>
    </lineage>
</organism>
<dbReference type="EMBL" id="JEMT01023693">
    <property type="protein sequence ID" value="EXX64007.1"/>
    <property type="molecule type" value="Genomic_DNA"/>
</dbReference>
<evidence type="ECO:0008006" key="3">
    <source>
        <dbReference type="Google" id="ProtNLM"/>
    </source>
</evidence>
<protein>
    <recommendedName>
        <fullName evidence="3">C2H2-type domain-containing protein</fullName>
    </recommendedName>
</protein>
<comment type="caution">
    <text evidence="1">The sequence shown here is derived from an EMBL/GenBank/DDBJ whole genome shotgun (WGS) entry which is preliminary data.</text>
</comment>
<gene>
    <name evidence="1" type="ORF">RirG_146940</name>
</gene>
<evidence type="ECO:0000313" key="2">
    <source>
        <dbReference type="Proteomes" id="UP000022910"/>
    </source>
</evidence>
<dbReference type="Proteomes" id="UP000022910">
    <property type="component" value="Unassembled WGS sequence"/>
</dbReference>
<proteinExistence type="predicted"/>
<name>A0A015J3E9_RHIIW</name>
<dbReference type="STRING" id="1432141.A0A015J3E9"/>